<sequence length="115" mass="13286">MSLFLSSFIFEKKEYDDEFYQLDALIESYTLSLPGFIGMESVTDTASGKTINNYYWRNREDMDKLMTEISHKKAKGQSQKWIKGYQVIVAEIQGAHNARLDHPLAAFPLPYLPSR</sequence>
<gene>
    <name evidence="1" type="ORF">EGT71_17005</name>
</gene>
<dbReference type="InterPro" id="IPR011008">
    <property type="entry name" value="Dimeric_a/b-barrel"/>
</dbReference>
<organism evidence="1 2">
    <name type="scientific">Atlantibacter subterraneus</name>
    <dbReference type="NCBI Taxonomy" id="255519"/>
    <lineage>
        <taxon>Bacteria</taxon>
        <taxon>Pseudomonadati</taxon>
        <taxon>Pseudomonadota</taxon>
        <taxon>Gammaproteobacteria</taxon>
        <taxon>Enterobacterales</taxon>
        <taxon>Enterobacteriaceae</taxon>
        <taxon>Atlantibacter</taxon>
    </lineage>
</organism>
<protein>
    <recommendedName>
        <fullName evidence="3">Antibiotic biosynthesis monooxygenase</fullName>
    </recommendedName>
</protein>
<evidence type="ECO:0000313" key="1">
    <source>
        <dbReference type="EMBL" id="RSE23840.1"/>
    </source>
</evidence>
<evidence type="ECO:0008006" key="3">
    <source>
        <dbReference type="Google" id="ProtNLM"/>
    </source>
</evidence>
<dbReference type="SUPFAM" id="SSF54909">
    <property type="entry name" value="Dimeric alpha+beta barrel"/>
    <property type="match status" value="1"/>
</dbReference>
<comment type="caution">
    <text evidence="1">The sequence shown here is derived from an EMBL/GenBank/DDBJ whole genome shotgun (WGS) entry which is preliminary data.</text>
</comment>
<dbReference type="Proteomes" id="UP000275331">
    <property type="component" value="Unassembled WGS sequence"/>
</dbReference>
<dbReference type="AlphaFoldDB" id="A0A427UTG8"/>
<dbReference type="Gene3D" id="3.30.70.100">
    <property type="match status" value="1"/>
</dbReference>
<reference evidence="1 2" key="1">
    <citation type="submission" date="2018-10" db="EMBL/GenBank/DDBJ databases">
        <title>Transmission dynamics of multidrug resistant bacteria on intensive care unit surfaces.</title>
        <authorList>
            <person name="D'Souza A.W."/>
            <person name="Potter R.F."/>
            <person name="Wallace M."/>
            <person name="Shupe A."/>
            <person name="Patel S."/>
            <person name="Sun S."/>
            <person name="Gul D."/>
            <person name="Kwon J.H."/>
            <person name="Andleeb S."/>
            <person name="Burnham C.-A.D."/>
            <person name="Dantas G."/>
        </authorList>
    </citation>
    <scope>NUCLEOTIDE SEQUENCE [LARGE SCALE GENOMIC DNA]</scope>
    <source>
        <strain evidence="1 2">AS_373</strain>
    </source>
</reference>
<name>A0A427UTG8_9ENTR</name>
<proteinExistence type="predicted"/>
<dbReference type="OrthoDB" id="6064772at2"/>
<accession>A0A427UTG8</accession>
<evidence type="ECO:0000313" key="2">
    <source>
        <dbReference type="Proteomes" id="UP000275331"/>
    </source>
</evidence>
<dbReference type="EMBL" id="RHXB01000012">
    <property type="protein sequence ID" value="RSE23840.1"/>
    <property type="molecule type" value="Genomic_DNA"/>
</dbReference>
<dbReference type="RefSeq" id="WP_125294406.1">
    <property type="nucleotide sequence ID" value="NZ_JAPTZM010000001.1"/>
</dbReference>